<dbReference type="GO" id="GO:1990063">
    <property type="term" value="C:Bam protein complex"/>
    <property type="evidence" value="ECO:0007669"/>
    <property type="project" value="TreeGrafter"/>
</dbReference>
<dbReference type="Pfam" id="PF13525">
    <property type="entry name" value="YfiO"/>
    <property type="match status" value="1"/>
</dbReference>
<feature type="domain" description="Outer membrane lipoprotein BamD-like" evidence="7">
    <location>
        <begin position="48"/>
        <end position="242"/>
    </location>
</feature>
<evidence type="ECO:0000256" key="5">
    <source>
        <dbReference type="ARBA" id="ARBA00023288"/>
    </source>
</evidence>
<dbReference type="EMBL" id="VHLH01000012">
    <property type="protein sequence ID" value="TPW29269.1"/>
    <property type="molecule type" value="Genomic_DNA"/>
</dbReference>
<dbReference type="RefSeq" id="WP_141166444.1">
    <property type="nucleotide sequence ID" value="NZ_VHLH01000012.1"/>
</dbReference>
<dbReference type="Proteomes" id="UP000320314">
    <property type="component" value="Unassembled WGS sequence"/>
</dbReference>
<gene>
    <name evidence="6" type="primary">bamD</name>
    <name evidence="8" type="ORF">FJU11_07605</name>
</gene>
<dbReference type="SUPFAM" id="SSF48452">
    <property type="entry name" value="TPR-like"/>
    <property type="match status" value="1"/>
</dbReference>
<dbReference type="AlphaFoldDB" id="A0A506U9K6"/>
<evidence type="ECO:0000256" key="2">
    <source>
        <dbReference type="ARBA" id="ARBA00023136"/>
    </source>
</evidence>
<dbReference type="InterPro" id="IPR017689">
    <property type="entry name" value="BamD"/>
</dbReference>
<dbReference type="GO" id="GO:0051205">
    <property type="term" value="P:protein insertion into membrane"/>
    <property type="evidence" value="ECO:0007669"/>
    <property type="project" value="UniProtKB-UniRule"/>
</dbReference>
<proteinExistence type="inferred from homology"/>
<dbReference type="HAMAP" id="MF_00922">
    <property type="entry name" value="OM_assembly_BamD"/>
    <property type="match status" value="1"/>
</dbReference>
<keyword evidence="9" id="KW-1185">Reference proteome</keyword>
<dbReference type="CDD" id="cd15830">
    <property type="entry name" value="BamD"/>
    <property type="match status" value="1"/>
</dbReference>
<dbReference type="InterPro" id="IPR011990">
    <property type="entry name" value="TPR-like_helical_dom_sf"/>
</dbReference>
<evidence type="ECO:0000259" key="7">
    <source>
        <dbReference type="Pfam" id="PF13525"/>
    </source>
</evidence>
<evidence type="ECO:0000256" key="3">
    <source>
        <dbReference type="ARBA" id="ARBA00023139"/>
    </source>
</evidence>
<dbReference type="PANTHER" id="PTHR37423">
    <property type="entry name" value="SOLUBLE LYTIC MUREIN TRANSGLYCOSYLASE-RELATED"/>
    <property type="match status" value="1"/>
</dbReference>
<evidence type="ECO:0000313" key="8">
    <source>
        <dbReference type="EMBL" id="TPW29269.1"/>
    </source>
</evidence>
<keyword evidence="4 6" id="KW-0998">Cell outer membrane</keyword>
<keyword evidence="3 6" id="KW-0564">Palmitate</keyword>
<evidence type="ECO:0000256" key="4">
    <source>
        <dbReference type="ARBA" id="ARBA00023237"/>
    </source>
</evidence>
<comment type="subcellular location">
    <subcellularLocation>
        <location evidence="6">Cell outer membrane</location>
        <topology evidence="6">Lipid-anchor</topology>
    </subcellularLocation>
</comment>
<protein>
    <recommendedName>
        <fullName evidence="6">Outer membrane protein assembly factor BamD</fullName>
    </recommendedName>
</protein>
<sequence>MSAERIRGHGRWLRRAAFASIGAGVLLVAGCSNDKDIDITTYATQTDPADVLFNEGLANLKAGNLSEAGRKFEAVDQQHPYSDYAKRAIVLDAWVNYRQGNYTDAVAGGKRYLNLYPTDDDAAYAQYIIGLAYYKQIPDVTRDQTPARQTEQAMQALVDNYPKSEYVADARQKIRFARNQLAGKDMQVGRYYQERNQYLAAINRYKSVVQTYPKTDQIEEALARLVECYYALGLTNEAQEAAAVLGHNYPQSEWYKDSYALLEKNGLKPNDRGQTWLSRAGRMLGAS</sequence>
<dbReference type="Gene3D" id="1.25.40.10">
    <property type="entry name" value="Tetratricopeptide repeat domain"/>
    <property type="match status" value="1"/>
</dbReference>
<dbReference type="PANTHER" id="PTHR37423:SF1">
    <property type="entry name" value="OUTER MEMBRANE PROTEIN ASSEMBLY FACTOR BAMD"/>
    <property type="match status" value="1"/>
</dbReference>
<comment type="caution">
    <text evidence="8">The sequence shown here is derived from an EMBL/GenBank/DDBJ whole genome shotgun (WGS) entry which is preliminary data.</text>
</comment>
<reference evidence="8 9" key="1">
    <citation type="submission" date="2019-06" db="EMBL/GenBank/DDBJ databases">
        <authorList>
            <person name="Li M."/>
        </authorList>
    </citation>
    <scope>NUCLEOTIDE SEQUENCE [LARGE SCALE GENOMIC DNA]</scope>
    <source>
        <strain evidence="8 9">BGMRC6574</strain>
    </source>
</reference>
<comment type="function">
    <text evidence="6">Part of the outer membrane protein assembly complex, which is involved in assembly and insertion of beta-barrel proteins into the outer membrane.</text>
</comment>
<comment type="similarity">
    <text evidence="6">Belongs to the BamD family.</text>
</comment>
<keyword evidence="5 6" id="KW-0449">Lipoprotein</keyword>
<evidence type="ECO:0000256" key="1">
    <source>
        <dbReference type="ARBA" id="ARBA00022729"/>
    </source>
</evidence>
<evidence type="ECO:0000313" key="9">
    <source>
        <dbReference type="Proteomes" id="UP000320314"/>
    </source>
</evidence>
<dbReference type="PROSITE" id="PS51257">
    <property type="entry name" value="PROKAR_LIPOPROTEIN"/>
    <property type="match status" value="1"/>
</dbReference>
<keyword evidence="2 6" id="KW-0472">Membrane</keyword>
<organism evidence="8 9">
    <name type="scientific">Pararhizobium mangrovi</name>
    <dbReference type="NCBI Taxonomy" id="2590452"/>
    <lineage>
        <taxon>Bacteria</taxon>
        <taxon>Pseudomonadati</taxon>
        <taxon>Pseudomonadota</taxon>
        <taxon>Alphaproteobacteria</taxon>
        <taxon>Hyphomicrobiales</taxon>
        <taxon>Rhizobiaceae</taxon>
        <taxon>Rhizobium/Agrobacterium group</taxon>
        <taxon>Pararhizobium</taxon>
    </lineage>
</organism>
<evidence type="ECO:0000256" key="6">
    <source>
        <dbReference type="HAMAP-Rule" id="MF_00922"/>
    </source>
</evidence>
<dbReference type="OrthoDB" id="9804044at2"/>
<accession>A0A506U9K6</accession>
<dbReference type="NCBIfam" id="TIGR03302">
    <property type="entry name" value="OM_YfiO"/>
    <property type="match status" value="1"/>
</dbReference>
<dbReference type="GO" id="GO:0043165">
    <property type="term" value="P:Gram-negative-bacterium-type cell outer membrane assembly"/>
    <property type="evidence" value="ECO:0007669"/>
    <property type="project" value="UniProtKB-UniRule"/>
</dbReference>
<comment type="subunit">
    <text evidence="6">Part of the Bam complex.</text>
</comment>
<name>A0A506U9K6_9HYPH</name>
<keyword evidence="1 6" id="KW-0732">Signal</keyword>
<dbReference type="InterPro" id="IPR039565">
    <property type="entry name" value="BamD-like"/>
</dbReference>